<feature type="compositionally biased region" description="Polar residues" evidence="1">
    <location>
        <begin position="47"/>
        <end position="61"/>
    </location>
</feature>
<evidence type="ECO:0000313" key="3">
    <source>
        <dbReference type="EMBL" id="KAF2762328.1"/>
    </source>
</evidence>
<feature type="region of interest" description="Disordered" evidence="1">
    <location>
        <begin position="44"/>
        <end position="69"/>
    </location>
</feature>
<feature type="transmembrane region" description="Helical" evidence="2">
    <location>
        <begin position="6"/>
        <end position="24"/>
    </location>
</feature>
<protein>
    <submittedName>
        <fullName evidence="3">Uncharacterized protein</fullName>
    </submittedName>
</protein>
<dbReference type="Proteomes" id="UP000799437">
    <property type="component" value="Unassembled WGS sequence"/>
</dbReference>
<feature type="region of interest" description="Disordered" evidence="1">
    <location>
        <begin position="135"/>
        <end position="161"/>
    </location>
</feature>
<feature type="region of interest" description="Disordered" evidence="1">
    <location>
        <begin position="303"/>
        <end position="335"/>
    </location>
</feature>
<organism evidence="3 4">
    <name type="scientific">Pseudovirgaria hyperparasitica</name>
    <dbReference type="NCBI Taxonomy" id="470096"/>
    <lineage>
        <taxon>Eukaryota</taxon>
        <taxon>Fungi</taxon>
        <taxon>Dikarya</taxon>
        <taxon>Ascomycota</taxon>
        <taxon>Pezizomycotina</taxon>
        <taxon>Dothideomycetes</taxon>
        <taxon>Dothideomycetes incertae sedis</taxon>
        <taxon>Acrospermales</taxon>
        <taxon>Acrospermaceae</taxon>
        <taxon>Pseudovirgaria</taxon>
    </lineage>
</organism>
<sequence length="335" mass="36079">MPAPLAKGIILASGIIIAAGIAIYESPEFRRWLEQNRRKIAVAWNGQGDSSARSQHSSSGTTEEEERRRLQEMLIRRRRSAIIRKARDEGVAVDLDELASVGQDEGWHTNRTVKRADSGKSFDDIVGADGMLKSERRARNKADKAATTARETTEDHSGLKARGRAEAGLKCGTHFANPFADELDGLHDESLIGTADDHTQEALQSPSTLAADTPKMIPDQSLAHDAGATAIHSQDASVYSTEESYHSFVSPPHSRAASMSSGILTPTSDGFATGASVVGTHADDIAVMSPSLHSLHNDDDAMSEFSEVGHGRDTPSSWTDVGSEAGSEWDLEHRQ</sequence>
<gene>
    <name evidence="3" type="ORF">EJ05DRAFT_205829</name>
</gene>
<reference evidence="3" key="1">
    <citation type="journal article" date="2020" name="Stud. Mycol.">
        <title>101 Dothideomycetes genomes: a test case for predicting lifestyles and emergence of pathogens.</title>
        <authorList>
            <person name="Haridas S."/>
            <person name="Albert R."/>
            <person name="Binder M."/>
            <person name="Bloem J."/>
            <person name="Labutti K."/>
            <person name="Salamov A."/>
            <person name="Andreopoulos B."/>
            <person name="Baker S."/>
            <person name="Barry K."/>
            <person name="Bills G."/>
            <person name="Bluhm B."/>
            <person name="Cannon C."/>
            <person name="Castanera R."/>
            <person name="Culley D."/>
            <person name="Daum C."/>
            <person name="Ezra D."/>
            <person name="Gonzalez J."/>
            <person name="Henrissat B."/>
            <person name="Kuo A."/>
            <person name="Liang C."/>
            <person name="Lipzen A."/>
            <person name="Lutzoni F."/>
            <person name="Magnuson J."/>
            <person name="Mondo S."/>
            <person name="Nolan M."/>
            <person name="Ohm R."/>
            <person name="Pangilinan J."/>
            <person name="Park H.-J."/>
            <person name="Ramirez L."/>
            <person name="Alfaro M."/>
            <person name="Sun H."/>
            <person name="Tritt A."/>
            <person name="Yoshinaga Y."/>
            <person name="Zwiers L.-H."/>
            <person name="Turgeon B."/>
            <person name="Goodwin S."/>
            <person name="Spatafora J."/>
            <person name="Crous P."/>
            <person name="Grigoriev I."/>
        </authorList>
    </citation>
    <scope>NUCLEOTIDE SEQUENCE</scope>
    <source>
        <strain evidence="3">CBS 121739</strain>
    </source>
</reference>
<evidence type="ECO:0000256" key="1">
    <source>
        <dbReference type="SAM" id="MobiDB-lite"/>
    </source>
</evidence>
<proteinExistence type="predicted"/>
<dbReference type="GeneID" id="54480834"/>
<keyword evidence="2" id="KW-1133">Transmembrane helix</keyword>
<keyword evidence="4" id="KW-1185">Reference proteome</keyword>
<feature type="compositionally biased region" description="Basic and acidic residues" evidence="1">
    <location>
        <begin position="135"/>
        <end position="144"/>
    </location>
</feature>
<evidence type="ECO:0000313" key="4">
    <source>
        <dbReference type="Proteomes" id="UP000799437"/>
    </source>
</evidence>
<feature type="compositionally biased region" description="Basic and acidic residues" evidence="1">
    <location>
        <begin position="151"/>
        <end position="161"/>
    </location>
</feature>
<dbReference type="RefSeq" id="XP_033604779.1">
    <property type="nucleotide sequence ID" value="XM_033739780.1"/>
</dbReference>
<evidence type="ECO:0000256" key="2">
    <source>
        <dbReference type="SAM" id="Phobius"/>
    </source>
</evidence>
<accession>A0A6A6WHQ5</accession>
<dbReference type="AlphaFoldDB" id="A0A6A6WHQ5"/>
<name>A0A6A6WHQ5_9PEZI</name>
<dbReference type="EMBL" id="ML996566">
    <property type="protein sequence ID" value="KAF2762328.1"/>
    <property type="molecule type" value="Genomic_DNA"/>
</dbReference>
<dbReference type="OrthoDB" id="3926760at2759"/>
<keyword evidence="2" id="KW-0472">Membrane</keyword>
<keyword evidence="2" id="KW-0812">Transmembrane</keyword>